<evidence type="ECO:0000259" key="1">
    <source>
        <dbReference type="Pfam" id="PF14082"/>
    </source>
</evidence>
<dbReference type="Pfam" id="PF14082">
    <property type="entry name" value="SduA_C"/>
    <property type="match status" value="1"/>
</dbReference>
<gene>
    <name evidence="2" type="ORF">ANT2_3157</name>
    <name evidence="3" type="ORF">ANT3_3160</name>
</gene>
<sequence length="75" mass="8577">MVDEHGNPTGEDVFNFKPRAFIVIGSLNEFMGEQGVNQDKLRSFELYRTSITGIDIMTFDELYERSKFIVVSAQP</sequence>
<organism evidence="2">
    <name type="scientific">plant metagenome</name>
    <dbReference type="NCBI Taxonomy" id="1297885"/>
    <lineage>
        <taxon>unclassified sequences</taxon>
        <taxon>metagenomes</taxon>
        <taxon>organismal metagenomes</taxon>
    </lineage>
</organism>
<feature type="domain" description="Shedu protein SduA C-terminal" evidence="1">
    <location>
        <begin position="4"/>
        <end position="63"/>
    </location>
</feature>
<proteinExistence type="predicted"/>
<accession>A0A484QSN4</accession>
<evidence type="ECO:0000313" key="3">
    <source>
        <dbReference type="EMBL" id="VFR78340.1"/>
    </source>
</evidence>
<evidence type="ECO:0000313" key="2">
    <source>
        <dbReference type="EMBL" id="VFR40061.1"/>
    </source>
</evidence>
<dbReference type="InterPro" id="IPR025359">
    <property type="entry name" value="SduA_C"/>
</dbReference>
<dbReference type="AlphaFoldDB" id="A0A484QSN4"/>
<reference evidence="2" key="1">
    <citation type="submission" date="2019-03" db="EMBL/GenBank/DDBJ databases">
        <authorList>
            <person name="Danneels B."/>
        </authorList>
    </citation>
    <scope>NUCLEOTIDE SEQUENCE</scope>
</reference>
<name>A0A484QSN4_9ZZZZ</name>
<protein>
    <recommendedName>
        <fullName evidence="1">Shedu protein SduA C-terminal domain-containing protein</fullName>
    </recommendedName>
</protein>
<dbReference type="EMBL" id="CAADIG010000008">
    <property type="protein sequence ID" value="VFR40061.1"/>
    <property type="molecule type" value="Genomic_DNA"/>
</dbReference>
<dbReference type="EMBL" id="CAADID010000027">
    <property type="protein sequence ID" value="VFR78340.1"/>
    <property type="molecule type" value="Genomic_DNA"/>
</dbReference>